<name>A0AAW1XTW3_RUBAR</name>
<evidence type="ECO:0000313" key="2">
    <source>
        <dbReference type="EMBL" id="KAK9939731.1"/>
    </source>
</evidence>
<evidence type="ECO:0000313" key="3">
    <source>
        <dbReference type="Proteomes" id="UP001457282"/>
    </source>
</evidence>
<feature type="compositionally biased region" description="Low complexity" evidence="1">
    <location>
        <begin position="35"/>
        <end position="50"/>
    </location>
</feature>
<proteinExistence type="predicted"/>
<comment type="caution">
    <text evidence="2">The sequence shown here is derived from an EMBL/GenBank/DDBJ whole genome shotgun (WGS) entry which is preliminary data.</text>
</comment>
<gene>
    <name evidence="2" type="ORF">M0R45_016420</name>
</gene>
<organism evidence="2 3">
    <name type="scientific">Rubus argutus</name>
    <name type="common">Southern blackberry</name>
    <dbReference type="NCBI Taxonomy" id="59490"/>
    <lineage>
        <taxon>Eukaryota</taxon>
        <taxon>Viridiplantae</taxon>
        <taxon>Streptophyta</taxon>
        <taxon>Embryophyta</taxon>
        <taxon>Tracheophyta</taxon>
        <taxon>Spermatophyta</taxon>
        <taxon>Magnoliopsida</taxon>
        <taxon>eudicotyledons</taxon>
        <taxon>Gunneridae</taxon>
        <taxon>Pentapetalae</taxon>
        <taxon>rosids</taxon>
        <taxon>fabids</taxon>
        <taxon>Rosales</taxon>
        <taxon>Rosaceae</taxon>
        <taxon>Rosoideae</taxon>
        <taxon>Rosoideae incertae sedis</taxon>
        <taxon>Rubus</taxon>
    </lineage>
</organism>
<keyword evidence="3" id="KW-1185">Reference proteome</keyword>
<protein>
    <submittedName>
        <fullName evidence="2">Uncharacterized protein</fullName>
    </submittedName>
</protein>
<accession>A0AAW1XTW3</accession>
<dbReference type="AlphaFoldDB" id="A0AAW1XTW3"/>
<feature type="region of interest" description="Disordered" evidence="1">
    <location>
        <begin position="35"/>
        <end position="54"/>
    </location>
</feature>
<sequence>MASLLSLRPVLHRTRAHLALPAPLLFTPPPSCCSSPSASSSITSTGLSKSAPHHHHITKAAQSRMKLLGVGTPISSPAPRV</sequence>
<evidence type="ECO:0000256" key="1">
    <source>
        <dbReference type="SAM" id="MobiDB-lite"/>
    </source>
</evidence>
<dbReference type="EMBL" id="JBEDUW010000003">
    <property type="protein sequence ID" value="KAK9939731.1"/>
    <property type="molecule type" value="Genomic_DNA"/>
</dbReference>
<dbReference type="Proteomes" id="UP001457282">
    <property type="component" value="Unassembled WGS sequence"/>
</dbReference>
<reference evidence="2 3" key="1">
    <citation type="journal article" date="2023" name="G3 (Bethesda)">
        <title>A chromosome-length genome assembly and annotation of blackberry (Rubus argutus, cv. 'Hillquist').</title>
        <authorList>
            <person name="Bruna T."/>
            <person name="Aryal R."/>
            <person name="Dudchenko O."/>
            <person name="Sargent D.J."/>
            <person name="Mead D."/>
            <person name="Buti M."/>
            <person name="Cavallini A."/>
            <person name="Hytonen T."/>
            <person name="Andres J."/>
            <person name="Pham M."/>
            <person name="Weisz D."/>
            <person name="Mascagni F."/>
            <person name="Usai G."/>
            <person name="Natali L."/>
            <person name="Bassil N."/>
            <person name="Fernandez G.E."/>
            <person name="Lomsadze A."/>
            <person name="Armour M."/>
            <person name="Olukolu B."/>
            <person name="Poorten T."/>
            <person name="Britton C."/>
            <person name="Davik J."/>
            <person name="Ashrafi H."/>
            <person name="Aiden E.L."/>
            <person name="Borodovsky M."/>
            <person name="Worthington M."/>
        </authorList>
    </citation>
    <scope>NUCLEOTIDE SEQUENCE [LARGE SCALE GENOMIC DNA]</scope>
    <source>
        <strain evidence="2">PI 553951</strain>
    </source>
</reference>